<feature type="domain" description="Thioredoxin" evidence="1">
    <location>
        <begin position="2"/>
        <end position="69"/>
    </location>
</feature>
<dbReference type="Pfam" id="PF00085">
    <property type="entry name" value="Thioredoxin"/>
    <property type="match status" value="1"/>
</dbReference>
<dbReference type="GO" id="GO:0005737">
    <property type="term" value="C:cytoplasm"/>
    <property type="evidence" value="ECO:0007669"/>
    <property type="project" value="TreeGrafter"/>
</dbReference>
<dbReference type="InterPro" id="IPR013766">
    <property type="entry name" value="Thioredoxin_domain"/>
</dbReference>
<dbReference type="PANTHER" id="PTHR45663:SF11">
    <property type="entry name" value="GEO12009P1"/>
    <property type="match status" value="1"/>
</dbReference>
<gene>
    <name evidence="2" type="ORF">Cvel_29466</name>
</gene>
<dbReference type="SUPFAM" id="SSF52833">
    <property type="entry name" value="Thioredoxin-like"/>
    <property type="match status" value="1"/>
</dbReference>
<dbReference type="GO" id="GO:0015035">
    <property type="term" value="F:protein-disulfide reductase activity"/>
    <property type="evidence" value="ECO:0007669"/>
    <property type="project" value="TreeGrafter"/>
</dbReference>
<reference evidence="2" key="1">
    <citation type="submission" date="2014-11" db="EMBL/GenBank/DDBJ databases">
        <authorList>
            <person name="Otto D Thomas"/>
            <person name="Naeem Raeece"/>
        </authorList>
    </citation>
    <scope>NUCLEOTIDE SEQUENCE</scope>
</reference>
<proteinExistence type="predicted"/>
<sequence>ALKPELEKVARKLEGKLVVAGVDVDKNQETADRLDIRGLPTLIVFGKGAEVKLRIEGFRPAEDLIREVEKVI</sequence>
<protein>
    <recommendedName>
        <fullName evidence="1">Thioredoxin domain-containing protein</fullName>
    </recommendedName>
</protein>
<organism evidence="2">
    <name type="scientific">Chromera velia CCMP2878</name>
    <dbReference type="NCBI Taxonomy" id="1169474"/>
    <lineage>
        <taxon>Eukaryota</taxon>
        <taxon>Sar</taxon>
        <taxon>Alveolata</taxon>
        <taxon>Colpodellida</taxon>
        <taxon>Chromeraceae</taxon>
        <taxon>Chromera</taxon>
    </lineage>
</organism>
<evidence type="ECO:0000259" key="1">
    <source>
        <dbReference type="Pfam" id="PF00085"/>
    </source>
</evidence>
<name>A0A0G4HNC6_9ALVE</name>
<dbReference type="VEuPathDB" id="CryptoDB:Cvel_29466"/>
<accession>A0A0G4HNC6</accession>
<dbReference type="Gene3D" id="3.40.30.10">
    <property type="entry name" value="Glutaredoxin"/>
    <property type="match status" value="1"/>
</dbReference>
<dbReference type="EMBL" id="CDMZ01003265">
    <property type="protein sequence ID" value="CEM45742.1"/>
    <property type="molecule type" value="Genomic_DNA"/>
</dbReference>
<dbReference type="PANTHER" id="PTHR45663">
    <property type="entry name" value="GEO12009P1"/>
    <property type="match status" value="1"/>
</dbReference>
<dbReference type="InterPro" id="IPR036249">
    <property type="entry name" value="Thioredoxin-like_sf"/>
</dbReference>
<feature type="non-terminal residue" evidence="2">
    <location>
        <position position="1"/>
    </location>
</feature>
<evidence type="ECO:0000313" key="2">
    <source>
        <dbReference type="EMBL" id="CEM45742.1"/>
    </source>
</evidence>
<dbReference type="CDD" id="cd02961">
    <property type="entry name" value="PDI_a_family"/>
    <property type="match status" value="1"/>
</dbReference>
<dbReference type="AlphaFoldDB" id="A0A0G4HNC6"/>